<name>A0A6J6C2K5_9ZZZZ</name>
<dbReference type="EMBL" id="CAEZSU010000037">
    <property type="protein sequence ID" value="CAB4545602.1"/>
    <property type="molecule type" value="Genomic_DNA"/>
</dbReference>
<accession>A0A6J6C2K5</accession>
<evidence type="ECO:0000256" key="1">
    <source>
        <dbReference type="SAM" id="MobiDB-lite"/>
    </source>
</evidence>
<proteinExistence type="predicted"/>
<evidence type="ECO:0000313" key="2">
    <source>
        <dbReference type="EMBL" id="CAB4545602.1"/>
    </source>
</evidence>
<dbReference type="AlphaFoldDB" id="A0A6J6C2K5"/>
<gene>
    <name evidence="2" type="ORF">UFOPK1495_00482</name>
</gene>
<sequence>MSLGANENRDRTGKIGGLWRNSPVDHSANEHSAIGLKSLKGQKGFRFFGNWQSNDRTRCGSNGFGPKRIGRGASENDAGTTRRFGSANQRAGIARIGNVDEHQYWAIEIGE</sequence>
<feature type="region of interest" description="Disordered" evidence="1">
    <location>
        <begin position="58"/>
        <end position="83"/>
    </location>
</feature>
<reference evidence="2" key="1">
    <citation type="submission" date="2020-05" db="EMBL/GenBank/DDBJ databases">
        <authorList>
            <person name="Chiriac C."/>
            <person name="Salcher M."/>
            <person name="Ghai R."/>
            <person name="Kavagutti S V."/>
        </authorList>
    </citation>
    <scope>NUCLEOTIDE SEQUENCE</scope>
</reference>
<protein>
    <submittedName>
        <fullName evidence="2">Unannotated protein</fullName>
    </submittedName>
</protein>
<feature type="region of interest" description="Disordered" evidence="1">
    <location>
        <begin position="1"/>
        <end position="27"/>
    </location>
</feature>
<organism evidence="2">
    <name type="scientific">freshwater metagenome</name>
    <dbReference type="NCBI Taxonomy" id="449393"/>
    <lineage>
        <taxon>unclassified sequences</taxon>
        <taxon>metagenomes</taxon>
        <taxon>ecological metagenomes</taxon>
    </lineage>
</organism>